<dbReference type="CDD" id="cd00093">
    <property type="entry name" value="HTH_XRE"/>
    <property type="match status" value="1"/>
</dbReference>
<keyword evidence="4" id="KW-1185">Reference proteome</keyword>
<dbReference type="InterPro" id="IPR001387">
    <property type="entry name" value="Cro/C1-type_HTH"/>
</dbReference>
<dbReference type="Pfam" id="PF01381">
    <property type="entry name" value="HTH_3"/>
    <property type="match status" value="1"/>
</dbReference>
<evidence type="ECO:0000313" key="4">
    <source>
        <dbReference type="Proteomes" id="UP000516046"/>
    </source>
</evidence>
<dbReference type="Gene3D" id="1.10.260.40">
    <property type="entry name" value="lambda repressor-like DNA-binding domains"/>
    <property type="match status" value="1"/>
</dbReference>
<dbReference type="InterPro" id="IPR010982">
    <property type="entry name" value="Lambda_DNA-bd_dom_sf"/>
</dbReference>
<dbReference type="GO" id="GO:0003677">
    <property type="term" value="F:DNA binding"/>
    <property type="evidence" value="ECO:0007669"/>
    <property type="project" value="UniProtKB-KW"/>
</dbReference>
<evidence type="ECO:0000256" key="1">
    <source>
        <dbReference type="ARBA" id="ARBA00023125"/>
    </source>
</evidence>
<dbReference type="PANTHER" id="PTHR46558:SF4">
    <property type="entry name" value="DNA-BIDING PHAGE PROTEIN"/>
    <property type="match status" value="1"/>
</dbReference>
<name>A0A7G9WGB7_9FIRM</name>
<evidence type="ECO:0000259" key="2">
    <source>
        <dbReference type="PROSITE" id="PS50943"/>
    </source>
</evidence>
<gene>
    <name evidence="3" type="ORF">H6X83_12500</name>
</gene>
<protein>
    <submittedName>
        <fullName evidence="3">Helix-turn-helix transcriptional regulator</fullName>
    </submittedName>
</protein>
<organism evidence="3 4">
    <name type="scientific">Caproicibacterium amylolyticum</name>
    <dbReference type="NCBI Taxonomy" id="2766537"/>
    <lineage>
        <taxon>Bacteria</taxon>
        <taxon>Bacillati</taxon>
        <taxon>Bacillota</taxon>
        <taxon>Clostridia</taxon>
        <taxon>Eubacteriales</taxon>
        <taxon>Oscillospiraceae</taxon>
        <taxon>Caproicibacterium</taxon>
    </lineage>
</organism>
<accession>A0A7G9WGB7</accession>
<dbReference type="KEGG" id="caml:H6X83_12500"/>
<dbReference type="EMBL" id="CP060696">
    <property type="protein sequence ID" value="QNO17729.1"/>
    <property type="molecule type" value="Genomic_DNA"/>
</dbReference>
<feature type="domain" description="HTH cro/C1-type" evidence="2">
    <location>
        <begin position="5"/>
        <end position="59"/>
    </location>
</feature>
<dbReference type="SUPFAM" id="SSF47413">
    <property type="entry name" value="lambda repressor-like DNA-binding domains"/>
    <property type="match status" value="1"/>
</dbReference>
<dbReference type="Proteomes" id="UP000516046">
    <property type="component" value="Chromosome"/>
</dbReference>
<dbReference type="SMART" id="SM00530">
    <property type="entry name" value="HTH_XRE"/>
    <property type="match status" value="1"/>
</dbReference>
<reference evidence="3 4" key="1">
    <citation type="submission" date="2020-08" db="EMBL/GenBank/DDBJ databases">
        <authorList>
            <person name="Ren C."/>
            <person name="Gu Y."/>
            <person name="Xu Y."/>
        </authorList>
    </citation>
    <scope>NUCLEOTIDE SEQUENCE [LARGE SCALE GENOMIC DNA]</scope>
    <source>
        <strain evidence="3 4">LBM18003</strain>
    </source>
</reference>
<dbReference type="PROSITE" id="PS50943">
    <property type="entry name" value="HTH_CROC1"/>
    <property type="match status" value="1"/>
</dbReference>
<keyword evidence="1" id="KW-0238">DNA-binding</keyword>
<sequence length="127" mass="14207">MNERIKELRKALNLTQDDFAKRLGITGGGVSKLENGTRNITEQMVLSICREFNVSHAWLVDGVGDMFLDDDMATTAVFDRIMAGENETAKAVFKAFAKLDDSEWETLYKVITEVSKNLSGQKENADK</sequence>
<dbReference type="RefSeq" id="WP_212506793.1">
    <property type="nucleotide sequence ID" value="NZ_CP060696.1"/>
</dbReference>
<dbReference type="PANTHER" id="PTHR46558">
    <property type="entry name" value="TRACRIPTIONAL REGULATORY PROTEIN-RELATED-RELATED"/>
    <property type="match status" value="1"/>
</dbReference>
<proteinExistence type="predicted"/>
<dbReference type="AlphaFoldDB" id="A0A7G9WGB7"/>
<evidence type="ECO:0000313" key="3">
    <source>
        <dbReference type="EMBL" id="QNO17729.1"/>
    </source>
</evidence>